<evidence type="ECO:0008006" key="3">
    <source>
        <dbReference type="Google" id="ProtNLM"/>
    </source>
</evidence>
<evidence type="ECO:0000313" key="1">
    <source>
        <dbReference type="EMBL" id="GHF13934.1"/>
    </source>
</evidence>
<dbReference type="AlphaFoldDB" id="A0A919E4W4"/>
<accession>A0A919E4W4</accession>
<gene>
    <name evidence="1" type="ORF">GCM10017044_05030</name>
</gene>
<organism evidence="1 2">
    <name type="scientific">Kordiimonas sediminis</name>
    <dbReference type="NCBI Taxonomy" id="1735581"/>
    <lineage>
        <taxon>Bacteria</taxon>
        <taxon>Pseudomonadati</taxon>
        <taxon>Pseudomonadota</taxon>
        <taxon>Alphaproteobacteria</taxon>
        <taxon>Kordiimonadales</taxon>
        <taxon>Kordiimonadaceae</taxon>
        <taxon>Kordiimonas</taxon>
    </lineage>
</organism>
<proteinExistence type="predicted"/>
<comment type="caution">
    <text evidence="1">The sequence shown here is derived from an EMBL/GenBank/DDBJ whole genome shotgun (WGS) entry which is preliminary data.</text>
</comment>
<protein>
    <recommendedName>
        <fullName evidence="3">LCCL domain-containing protein</fullName>
    </recommendedName>
</protein>
<keyword evidence="2" id="KW-1185">Reference proteome</keyword>
<evidence type="ECO:0000313" key="2">
    <source>
        <dbReference type="Proteomes" id="UP000630923"/>
    </source>
</evidence>
<sequence length="158" mass="17886">MINKITGTSFDEKWGLIAGYTVNDDLKEKLTNDKDFISKYDSYISLLNEHKATVRPRRMRQKESYVISITAIDYASDIYAGRYNGQMVYDARSNFQTMAIHSGVLAPDETGIIRVTAQNPDGNKRGIKLEGVTQNDITGVGIPTRYFHTIELIAKRPY</sequence>
<name>A0A919E4W4_9PROT</name>
<reference evidence="1" key="1">
    <citation type="journal article" date="2014" name="Int. J. Syst. Evol. Microbiol.">
        <title>Complete genome sequence of Corynebacterium casei LMG S-19264T (=DSM 44701T), isolated from a smear-ripened cheese.</title>
        <authorList>
            <consortium name="US DOE Joint Genome Institute (JGI-PGF)"/>
            <person name="Walter F."/>
            <person name="Albersmeier A."/>
            <person name="Kalinowski J."/>
            <person name="Ruckert C."/>
        </authorList>
    </citation>
    <scope>NUCLEOTIDE SEQUENCE</scope>
    <source>
        <strain evidence="1">KCTC 42590</strain>
    </source>
</reference>
<dbReference type="EMBL" id="BNCI01000001">
    <property type="protein sequence ID" value="GHF13934.1"/>
    <property type="molecule type" value="Genomic_DNA"/>
</dbReference>
<dbReference type="RefSeq" id="WP_191249977.1">
    <property type="nucleotide sequence ID" value="NZ_BNCI01000001.1"/>
</dbReference>
<dbReference type="Proteomes" id="UP000630923">
    <property type="component" value="Unassembled WGS sequence"/>
</dbReference>
<reference evidence="1" key="2">
    <citation type="submission" date="2020-09" db="EMBL/GenBank/DDBJ databases">
        <authorList>
            <person name="Sun Q."/>
            <person name="Kim S."/>
        </authorList>
    </citation>
    <scope>NUCLEOTIDE SEQUENCE</scope>
    <source>
        <strain evidence="1">KCTC 42590</strain>
    </source>
</reference>